<evidence type="ECO:0000256" key="1">
    <source>
        <dbReference type="SAM" id="MobiDB-lite"/>
    </source>
</evidence>
<dbReference type="EMBL" id="CM026424">
    <property type="protein sequence ID" value="KAG0578842.1"/>
    <property type="molecule type" value="Genomic_DNA"/>
</dbReference>
<organism evidence="2 3">
    <name type="scientific">Ceratodon purpureus</name>
    <name type="common">Fire moss</name>
    <name type="synonym">Dicranum purpureum</name>
    <dbReference type="NCBI Taxonomy" id="3225"/>
    <lineage>
        <taxon>Eukaryota</taxon>
        <taxon>Viridiplantae</taxon>
        <taxon>Streptophyta</taxon>
        <taxon>Embryophyta</taxon>
        <taxon>Bryophyta</taxon>
        <taxon>Bryophytina</taxon>
        <taxon>Bryopsida</taxon>
        <taxon>Dicranidae</taxon>
        <taxon>Pseudoditrichales</taxon>
        <taxon>Ditrichaceae</taxon>
        <taxon>Ceratodon</taxon>
    </lineage>
</organism>
<evidence type="ECO:0000313" key="3">
    <source>
        <dbReference type="Proteomes" id="UP000822688"/>
    </source>
</evidence>
<dbReference type="Proteomes" id="UP000822688">
    <property type="component" value="Chromosome 4"/>
</dbReference>
<proteinExistence type="predicted"/>
<dbReference type="AlphaFoldDB" id="A0A8T0I5Y2"/>
<protein>
    <submittedName>
        <fullName evidence="2">Uncharacterized protein</fullName>
    </submittedName>
</protein>
<feature type="region of interest" description="Disordered" evidence="1">
    <location>
        <begin position="1"/>
        <end position="28"/>
    </location>
</feature>
<gene>
    <name evidence="2" type="ORF">KC19_4G053600</name>
</gene>
<reference evidence="2" key="1">
    <citation type="submission" date="2020-06" db="EMBL/GenBank/DDBJ databases">
        <title>WGS assembly of Ceratodon purpureus strain R40.</title>
        <authorList>
            <person name="Carey S.B."/>
            <person name="Jenkins J."/>
            <person name="Shu S."/>
            <person name="Lovell J.T."/>
            <person name="Sreedasyam A."/>
            <person name="Maumus F."/>
            <person name="Tiley G.P."/>
            <person name="Fernandez-Pozo N."/>
            <person name="Barry K."/>
            <person name="Chen C."/>
            <person name="Wang M."/>
            <person name="Lipzen A."/>
            <person name="Daum C."/>
            <person name="Saski C.A."/>
            <person name="Payton A.C."/>
            <person name="Mcbreen J.C."/>
            <person name="Conrad R.E."/>
            <person name="Kollar L.M."/>
            <person name="Olsson S."/>
            <person name="Huttunen S."/>
            <person name="Landis J.B."/>
            <person name="Wickett N.J."/>
            <person name="Johnson M.G."/>
            <person name="Rensing S.A."/>
            <person name="Grimwood J."/>
            <person name="Schmutz J."/>
            <person name="Mcdaniel S.F."/>
        </authorList>
    </citation>
    <scope>NUCLEOTIDE SEQUENCE</scope>
    <source>
        <strain evidence="2">R40</strain>
    </source>
</reference>
<keyword evidence="3" id="KW-1185">Reference proteome</keyword>
<name>A0A8T0I5Y2_CERPU</name>
<comment type="caution">
    <text evidence="2">The sequence shown here is derived from an EMBL/GenBank/DDBJ whole genome shotgun (WGS) entry which is preliminary data.</text>
</comment>
<evidence type="ECO:0000313" key="2">
    <source>
        <dbReference type="EMBL" id="KAG0578842.1"/>
    </source>
</evidence>
<feature type="compositionally biased region" description="Basic and acidic residues" evidence="1">
    <location>
        <begin position="7"/>
        <end position="17"/>
    </location>
</feature>
<accession>A0A8T0I5Y2</accession>
<sequence length="100" mass="11411">MQHKIPTRSDRPIDRALHSLHSTPRPSLSGTARLAYPARLHHHDCAPLVCSPLWYATFQILPPCSQFSVSRTYGDRITRSLPLMVLLWDRFCGSPCESHF</sequence>